<accession>A0AA86RRY2</accession>
<keyword evidence="3" id="KW-1185">Reference proteome</keyword>
<evidence type="ECO:0000256" key="1">
    <source>
        <dbReference type="SAM" id="MobiDB-lite"/>
    </source>
</evidence>
<sequence>MIHHTNATTIAIALWSRTLQNLDIAAKIAAAHKGKRTWWKQAPAETTPVEAWAAVSGCVAESDEANGMKSKEESKDVKGNGGEKRVN</sequence>
<reference evidence="2" key="1">
    <citation type="submission" date="2023-10" db="EMBL/GenBank/DDBJ databases">
        <authorList>
            <person name="Domelevo Entfellner J.-B."/>
        </authorList>
    </citation>
    <scope>NUCLEOTIDE SEQUENCE</scope>
</reference>
<feature type="compositionally biased region" description="Basic and acidic residues" evidence="1">
    <location>
        <begin position="69"/>
        <end position="87"/>
    </location>
</feature>
<name>A0AA86RRY2_9FABA</name>
<dbReference type="AlphaFoldDB" id="A0AA86RRY2"/>
<protein>
    <submittedName>
        <fullName evidence="2">Uncharacterized protein</fullName>
    </submittedName>
</protein>
<evidence type="ECO:0000313" key="3">
    <source>
        <dbReference type="Proteomes" id="UP001189624"/>
    </source>
</evidence>
<gene>
    <name evidence="2" type="ORF">AYBTSS11_LOCUS3709</name>
</gene>
<dbReference type="Proteomes" id="UP001189624">
    <property type="component" value="Chromosome 1"/>
</dbReference>
<proteinExistence type="predicted"/>
<dbReference type="Gramene" id="rna-AYBTSS11_LOCUS3709">
    <property type="protein sequence ID" value="CAJ1919388.1"/>
    <property type="gene ID" value="gene-AYBTSS11_LOCUS3709"/>
</dbReference>
<evidence type="ECO:0000313" key="2">
    <source>
        <dbReference type="EMBL" id="CAJ1919388.1"/>
    </source>
</evidence>
<dbReference type="EMBL" id="OY731398">
    <property type="protein sequence ID" value="CAJ1919388.1"/>
    <property type="molecule type" value="Genomic_DNA"/>
</dbReference>
<organism evidence="2 3">
    <name type="scientific">Sphenostylis stenocarpa</name>
    <dbReference type="NCBI Taxonomy" id="92480"/>
    <lineage>
        <taxon>Eukaryota</taxon>
        <taxon>Viridiplantae</taxon>
        <taxon>Streptophyta</taxon>
        <taxon>Embryophyta</taxon>
        <taxon>Tracheophyta</taxon>
        <taxon>Spermatophyta</taxon>
        <taxon>Magnoliopsida</taxon>
        <taxon>eudicotyledons</taxon>
        <taxon>Gunneridae</taxon>
        <taxon>Pentapetalae</taxon>
        <taxon>rosids</taxon>
        <taxon>fabids</taxon>
        <taxon>Fabales</taxon>
        <taxon>Fabaceae</taxon>
        <taxon>Papilionoideae</taxon>
        <taxon>50 kb inversion clade</taxon>
        <taxon>NPAAA clade</taxon>
        <taxon>indigoferoid/millettioid clade</taxon>
        <taxon>Phaseoleae</taxon>
        <taxon>Sphenostylis</taxon>
    </lineage>
</organism>
<feature type="region of interest" description="Disordered" evidence="1">
    <location>
        <begin position="62"/>
        <end position="87"/>
    </location>
</feature>